<dbReference type="AlphaFoldDB" id="A0A9N9CPR1"/>
<feature type="coiled-coil region" evidence="1">
    <location>
        <begin position="110"/>
        <end position="137"/>
    </location>
</feature>
<proteinExistence type="predicted"/>
<name>A0A9N9CPR1_9GLOM</name>
<comment type="caution">
    <text evidence="3">The sequence shown here is derived from an EMBL/GenBank/DDBJ whole genome shotgun (WGS) entry which is preliminary data.</text>
</comment>
<feature type="region of interest" description="Disordered" evidence="2">
    <location>
        <begin position="33"/>
        <end position="108"/>
    </location>
</feature>
<feature type="region of interest" description="Disordered" evidence="2">
    <location>
        <begin position="1"/>
        <end position="20"/>
    </location>
</feature>
<dbReference type="Proteomes" id="UP000789572">
    <property type="component" value="Unassembled WGS sequence"/>
</dbReference>
<feature type="compositionally biased region" description="Polar residues" evidence="2">
    <location>
        <begin position="94"/>
        <end position="103"/>
    </location>
</feature>
<feature type="compositionally biased region" description="Polar residues" evidence="2">
    <location>
        <begin position="68"/>
        <end position="86"/>
    </location>
</feature>
<evidence type="ECO:0000256" key="1">
    <source>
        <dbReference type="SAM" id="Coils"/>
    </source>
</evidence>
<keyword evidence="1" id="KW-0175">Coiled coil</keyword>
<evidence type="ECO:0000313" key="3">
    <source>
        <dbReference type="EMBL" id="CAG8606657.1"/>
    </source>
</evidence>
<dbReference type="EMBL" id="CAJVPJ010001882">
    <property type="protein sequence ID" value="CAG8606657.1"/>
    <property type="molecule type" value="Genomic_DNA"/>
</dbReference>
<gene>
    <name evidence="3" type="ORF">POCULU_LOCUS7742</name>
</gene>
<dbReference type="OrthoDB" id="10406853at2759"/>
<protein>
    <submittedName>
        <fullName evidence="3">10019_t:CDS:1</fullName>
    </submittedName>
</protein>
<keyword evidence="4" id="KW-1185">Reference proteome</keyword>
<evidence type="ECO:0000256" key="2">
    <source>
        <dbReference type="SAM" id="MobiDB-lite"/>
    </source>
</evidence>
<feature type="compositionally biased region" description="Basic residues" evidence="2">
    <location>
        <begin position="45"/>
        <end position="65"/>
    </location>
</feature>
<reference evidence="3" key="1">
    <citation type="submission" date="2021-06" db="EMBL/GenBank/DDBJ databases">
        <authorList>
            <person name="Kallberg Y."/>
            <person name="Tangrot J."/>
            <person name="Rosling A."/>
        </authorList>
    </citation>
    <scope>NUCLEOTIDE SEQUENCE</scope>
    <source>
        <strain evidence="3">IA702</strain>
    </source>
</reference>
<accession>A0A9N9CPR1</accession>
<evidence type="ECO:0000313" key="4">
    <source>
        <dbReference type="Proteomes" id="UP000789572"/>
    </source>
</evidence>
<sequence>MDSTNTPQPTRYPILPRPPENICREIVKRALEQERENNCYASNKSSRKNGTRTRRHAGIYKKNGHVKTVNNANRKTQSQSKVTNRSNVRKEDNTNLLNDSTDPLPTPDRIREKIKQLKEEKALLQELYNRKKEQLRQEKWERRMNEL</sequence>
<organism evidence="3 4">
    <name type="scientific">Paraglomus occultum</name>
    <dbReference type="NCBI Taxonomy" id="144539"/>
    <lineage>
        <taxon>Eukaryota</taxon>
        <taxon>Fungi</taxon>
        <taxon>Fungi incertae sedis</taxon>
        <taxon>Mucoromycota</taxon>
        <taxon>Glomeromycotina</taxon>
        <taxon>Glomeromycetes</taxon>
        <taxon>Paraglomerales</taxon>
        <taxon>Paraglomeraceae</taxon>
        <taxon>Paraglomus</taxon>
    </lineage>
</organism>